<sequence>MAYIYVFMETNSDSLDFPRWFSRSDATHNVARGIMQYGPIARTPLAQIFNLSQGALSRITSDLIYDGVIEEMPAGSTQAGRLPQGFDLRESGERRGRPQTALRIREDSHAFVGVNIHDGAITVSEVNAVCHPIGSDITETVSNTAPQAVVEQITRMVRELAASSPDAPPSPTALGLSLGGHVEDDRYVTFAPFLYWDSTVDLGGMLQRATGIPTKVFNDLDSVLLHECWFGDAIGVPRFAVITMGAGVGYSISDHGDPIDNPDKSYGLAGHVLIDPEGPHCSSGHIGCSQCLTSDSIAEEYSGIMGHVTTFEEFSHDLRANRPQARRLAERTCYRLGVLVATVSNLAMPSRVLVSGESSFIAKKNREFIRKGIDAYRHSQAAPVEFSIPQFSWRLWSDSAAARTIATYIS</sequence>
<dbReference type="InterPro" id="IPR000600">
    <property type="entry name" value="ROK"/>
</dbReference>
<accession>A0AB34T9Y4</accession>
<dbReference type="InterPro" id="IPR036390">
    <property type="entry name" value="WH_DNA-bd_sf"/>
</dbReference>
<dbReference type="PANTHER" id="PTHR18964">
    <property type="entry name" value="ROK (REPRESSOR, ORF, KINASE) FAMILY"/>
    <property type="match status" value="1"/>
</dbReference>
<proteinExistence type="inferred from homology"/>
<name>A0AB34T9Y4_9BIFI</name>
<feature type="compositionally biased region" description="Basic and acidic residues" evidence="2">
    <location>
        <begin position="87"/>
        <end position="96"/>
    </location>
</feature>
<feature type="region of interest" description="Disordered" evidence="2">
    <location>
        <begin position="76"/>
        <end position="98"/>
    </location>
</feature>
<dbReference type="Pfam" id="PF00480">
    <property type="entry name" value="ROK"/>
    <property type="match status" value="1"/>
</dbReference>
<dbReference type="Gene3D" id="3.30.420.40">
    <property type="match status" value="2"/>
</dbReference>
<gene>
    <name evidence="3" type="ORF">BAAM0483_01610</name>
</gene>
<evidence type="ECO:0000313" key="3">
    <source>
        <dbReference type="EMBL" id="KOA50847.1"/>
    </source>
</evidence>
<dbReference type="AlphaFoldDB" id="A0AB34T9Y4"/>
<comment type="caution">
    <text evidence="3">The sequence shown here is derived from an EMBL/GenBank/DDBJ whole genome shotgun (WGS) entry which is preliminary data.</text>
</comment>
<dbReference type="Proteomes" id="UP000037239">
    <property type="component" value="Unassembled WGS sequence"/>
</dbReference>
<comment type="similarity">
    <text evidence="1">Belongs to the ROK (NagC/XylR) family.</text>
</comment>
<evidence type="ECO:0000256" key="2">
    <source>
        <dbReference type="SAM" id="MobiDB-lite"/>
    </source>
</evidence>
<evidence type="ECO:0000256" key="1">
    <source>
        <dbReference type="ARBA" id="ARBA00006479"/>
    </source>
</evidence>
<dbReference type="PANTHER" id="PTHR18964:SF149">
    <property type="entry name" value="BIFUNCTIONAL UDP-N-ACETYLGLUCOSAMINE 2-EPIMERASE_N-ACETYLMANNOSAMINE KINASE"/>
    <property type="match status" value="1"/>
</dbReference>
<protein>
    <submittedName>
        <fullName evidence="3">NagC family transcriptional regulator</fullName>
    </submittedName>
</protein>
<dbReference type="InterPro" id="IPR043129">
    <property type="entry name" value="ATPase_NBD"/>
</dbReference>
<dbReference type="Gene3D" id="1.10.10.10">
    <property type="entry name" value="Winged helix-like DNA-binding domain superfamily/Winged helix DNA-binding domain"/>
    <property type="match status" value="1"/>
</dbReference>
<organism evidence="3 4">
    <name type="scientific">Bifidobacterium animalis subsp. animalis MCC 0483</name>
    <dbReference type="NCBI Taxonomy" id="1365955"/>
    <lineage>
        <taxon>Bacteria</taxon>
        <taxon>Bacillati</taxon>
        <taxon>Actinomycetota</taxon>
        <taxon>Actinomycetes</taxon>
        <taxon>Bifidobacteriales</taxon>
        <taxon>Bifidobacteriaceae</taxon>
        <taxon>Bifidobacterium</taxon>
    </lineage>
</organism>
<dbReference type="SUPFAM" id="SSF46785">
    <property type="entry name" value="Winged helix' DNA-binding domain"/>
    <property type="match status" value="1"/>
</dbReference>
<evidence type="ECO:0000313" key="4">
    <source>
        <dbReference type="Proteomes" id="UP000037239"/>
    </source>
</evidence>
<dbReference type="SUPFAM" id="SSF53067">
    <property type="entry name" value="Actin-like ATPase domain"/>
    <property type="match status" value="1"/>
</dbReference>
<dbReference type="InterPro" id="IPR036388">
    <property type="entry name" value="WH-like_DNA-bd_sf"/>
</dbReference>
<reference evidence="3 4" key="1">
    <citation type="journal article" date="2015" name="Int J Genomics">
        <title>Comparative Genomics Revealed Genetic Diversity and Species/Strain-Level Differences in Carbohydrate Metabolism of Three Probiotic Bifidobacterial Species.</title>
        <authorList>
            <person name="Odamaki T."/>
            <person name="Horigome A."/>
            <person name="Sugahara H."/>
            <person name="Hashikura N."/>
            <person name="Minami J."/>
            <person name="Xiao J.Z."/>
            <person name="Abe F."/>
        </authorList>
    </citation>
    <scope>NUCLEOTIDE SEQUENCE [LARGE SCALE GENOMIC DNA]</scope>
    <source>
        <strain evidence="3 4">MCC 0483</strain>
    </source>
</reference>
<dbReference type="EMBL" id="AWFK01000004">
    <property type="protein sequence ID" value="KOA50847.1"/>
    <property type="molecule type" value="Genomic_DNA"/>
</dbReference>